<dbReference type="InterPro" id="IPR013320">
    <property type="entry name" value="ConA-like_dom_sf"/>
</dbReference>
<dbReference type="Proteomes" id="UP000277300">
    <property type="component" value="Unassembled WGS sequence"/>
</dbReference>
<sequence>MASIPTTMNYKFTYDDKIIVNMEYDLFTGSTSGGDVEYELMVWLSALGGAWPLSSSGKSIKIVTAGDVTFDLYQGVNGKTKVFSYVAKKTTSSFTTDLKQFFDYLPSDNMIDPSQYLTHVLCSARTMKLAIAATVAALATTSASAQEFCGRDDLKVVSDYTVYNNLWGSDNDKTGKQCTQVDGNTGNEISWRTSFNWAGDTWQVKSFANAALKFNPVQLSSVASIPTKMEYTFTYDQGIISNVAYDLFTASSVDGKTENELMVWLAALGGAWPLTTTGKPIKSVTLDGVAFDLYQGWNNNTFSNTKVYSYVAKKTTTSFNADLKKFFDALPADNTIAPTQYLTHVQSGAEPFIGKNAKLTVSKYSAAVKTN</sequence>
<evidence type="ECO:0008006" key="7">
    <source>
        <dbReference type="Google" id="ProtNLM"/>
    </source>
</evidence>
<keyword evidence="2" id="KW-0326">Glycosidase</keyword>
<evidence type="ECO:0000313" key="4">
    <source>
        <dbReference type="EMBL" id="RLN62181.1"/>
    </source>
</evidence>
<keyword evidence="2" id="KW-0119">Carbohydrate metabolism</keyword>
<accession>A0A3F2RQA3</accession>
<evidence type="ECO:0000313" key="5">
    <source>
        <dbReference type="Proteomes" id="UP000277300"/>
    </source>
</evidence>
<evidence type="ECO:0000313" key="6">
    <source>
        <dbReference type="Proteomes" id="UP000284657"/>
    </source>
</evidence>
<comment type="caution">
    <text evidence="4">The sequence shown here is derived from an EMBL/GenBank/DDBJ whole genome shotgun (WGS) entry which is preliminary data.</text>
</comment>
<dbReference type="Gene3D" id="2.60.120.180">
    <property type="match status" value="2"/>
</dbReference>
<dbReference type="SUPFAM" id="SSF49899">
    <property type="entry name" value="Concanavalin A-like lectins/glucanases"/>
    <property type="match status" value="2"/>
</dbReference>
<evidence type="ECO:0000256" key="2">
    <source>
        <dbReference type="RuleBase" id="RU361163"/>
    </source>
</evidence>
<comment type="similarity">
    <text evidence="1 2">Belongs to the glycosyl hydrolase 12 (cellulase H) family.</text>
</comment>
<dbReference type="PANTHER" id="PTHR34002:SF9">
    <property type="entry name" value="XYLOGLUCAN-SPECIFIC ENDO-BETA-1,4-GLUCANASE A"/>
    <property type="match status" value="1"/>
</dbReference>
<reference evidence="5 6" key="1">
    <citation type="submission" date="2018-07" db="EMBL/GenBank/DDBJ databases">
        <title>Genome sequencing of oomycete isolates from Chile give support for New Zealand origin for Phytophthora kernoviae and make available the first Nothophytophthora sp. genome.</title>
        <authorList>
            <person name="Studholme D.J."/>
            <person name="Sanfuentes E."/>
            <person name="Panda P."/>
            <person name="Hill R."/>
            <person name="Sambles C."/>
            <person name="Grant M."/>
            <person name="Williams N.M."/>
            <person name="Mcdougal R.L."/>
        </authorList>
    </citation>
    <scope>NUCLEOTIDE SEQUENCE [LARGE SCALE GENOMIC DNA]</scope>
    <source>
        <strain evidence="4">Chile6</strain>
        <strain evidence="3">Chile7</strain>
    </source>
</reference>
<dbReference type="InterPro" id="IPR013319">
    <property type="entry name" value="GH11/12"/>
</dbReference>
<dbReference type="GO" id="GO:0000272">
    <property type="term" value="P:polysaccharide catabolic process"/>
    <property type="evidence" value="ECO:0007669"/>
    <property type="project" value="UniProtKB-KW"/>
</dbReference>
<evidence type="ECO:0000256" key="1">
    <source>
        <dbReference type="ARBA" id="ARBA00005519"/>
    </source>
</evidence>
<name>A0A3F2RQA3_9STRA</name>
<protein>
    <recommendedName>
        <fullName evidence="7">Cell 12A endoglucanase</fullName>
    </recommendedName>
</protein>
<dbReference type="Proteomes" id="UP000284657">
    <property type="component" value="Unassembled WGS sequence"/>
</dbReference>
<gene>
    <name evidence="3" type="ORF">BBJ29_003241</name>
    <name evidence="4" type="ORF">BBP00_00004933</name>
</gene>
<dbReference type="OrthoDB" id="95118at2759"/>
<keyword evidence="2" id="KW-0378">Hydrolase</keyword>
<evidence type="ECO:0000313" key="3">
    <source>
        <dbReference type="EMBL" id="RLN56359.1"/>
    </source>
</evidence>
<proteinExistence type="inferred from homology"/>
<dbReference type="InterPro" id="IPR002594">
    <property type="entry name" value="GH12"/>
</dbReference>
<dbReference type="EMBL" id="MBAD02001277">
    <property type="protein sequence ID" value="RLN56359.1"/>
    <property type="molecule type" value="Genomic_DNA"/>
</dbReference>
<organism evidence="4 5">
    <name type="scientific">Phytophthora kernoviae</name>
    <dbReference type="NCBI Taxonomy" id="325452"/>
    <lineage>
        <taxon>Eukaryota</taxon>
        <taxon>Sar</taxon>
        <taxon>Stramenopiles</taxon>
        <taxon>Oomycota</taxon>
        <taxon>Peronosporomycetes</taxon>
        <taxon>Peronosporales</taxon>
        <taxon>Peronosporaceae</taxon>
        <taxon>Phytophthora</taxon>
    </lineage>
</organism>
<dbReference type="Pfam" id="PF01670">
    <property type="entry name" value="Glyco_hydro_12"/>
    <property type="match status" value="2"/>
</dbReference>
<dbReference type="PANTHER" id="PTHR34002">
    <property type="entry name" value="BLR1656 PROTEIN"/>
    <property type="match status" value="1"/>
</dbReference>
<dbReference type="AlphaFoldDB" id="A0A3F2RQA3"/>
<dbReference type="EMBL" id="MBDO02000130">
    <property type="protein sequence ID" value="RLN62181.1"/>
    <property type="molecule type" value="Genomic_DNA"/>
</dbReference>
<dbReference type="GO" id="GO:0008810">
    <property type="term" value="F:cellulase activity"/>
    <property type="evidence" value="ECO:0007669"/>
    <property type="project" value="InterPro"/>
</dbReference>
<keyword evidence="2" id="KW-0624">Polysaccharide degradation</keyword>